<protein>
    <recommendedName>
        <fullName evidence="8">GTD-binding domain-containing protein</fullName>
    </recommendedName>
</protein>
<evidence type="ECO:0000256" key="7">
    <source>
        <dbReference type="SAM" id="Phobius"/>
    </source>
</evidence>
<keyword evidence="3 7" id="KW-1133">Transmembrane helix</keyword>
<evidence type="ECO:0000256" key="2">
    <source>
        <dbReference type="ARBA" id="ARBA00022692"/>
    </source>
</evidence>
<dbReference type="GO" id="GO:0016020">
    <property type="term" value="C:membrane"/>
    <property type="evidence" value="ECO:0007669"/>
    <property type="project" value="UniProtKB-SubCell"/>
</dbReference>
<keyword evidence="5" id="KW-0175">Coiled coil</keyword>
<dbReference type="FunCoup" id="A0A2G5CXN6">
    <property type="interactions" value="912"/>
</dbReference>
<name>A0A2G5CXN6_AQUCA</name>
<accession>A0A2G5CXN6</accession>
<dbReference type="InterPro" id="IPR007656">
    <property type="entry name" value="GTD-bd"/>
</dbReference>
<feature type="transmembrane region" description="Helical" evidence="7">
    <location>
        <begin position="12"/>
        <end position="31"/>
    </location>
</feature>
<feature type="region of interest" description="Disordered" evidence="6">
    <location>
        <begin position="727"/>
        <end position="763"/>
    </location>
</feature>
<dbReference type="STRING" id="218851.A0A2G5CXN6"/>
<dbReference type="PANTHER" id="PTHR31422">
    <property type="entry name" value="BNAANNG28530D PROTEIN"/>
    <property type="match status" value="1"/>
</dbReference>
<evidence type="ECO:0000313" key="10">
    <source>
        <dbReference type="Proteomes" id="UP000230069"/>
    </source>
</evidence>
<gene>
    <name evidence="9" type="ORF">AQUCO_03400145v1</name>
</gene>
<keyword evidence="10" id="KW-1185">Reference proteome</keyword>
<reference evidence="9 10" key="1">
    <citation type="submission" date="2017-09" db="EMBL/GenBank/DDBJ databases">
        <title>WGS assembly of Aquilegia coerulea Goldsmith.</title>
        <authorList>
            <person name="Hodges S."/>
            <person name="Kramer E."/>
            <person name="Nordborg M."/>
            <person name="Tomkins J."/>
            <person name="Borevitz J."/>
            <person name="Derieg N."/>
            <person name="Yan J."/>
            <person name="Mihaltcheva S."/>
            <person name="Hayes R.D."/>
            <person name="Rokhsar D."/>
        </authorList>
    </citation>
    <scope>NUCLEOTIDE SEQUENCE [LARGE SCALE GENOMIC DNA]</scope>
    <source>
        <strain evidence="10">cv. Goldsmith</strain>
    </source>
</reference>
<keyword evidence="2 7" id="KW-0812">Transmembrane</keyword>
<dbReference type="OrthoDB" id="1933744at2759"/>
<evidence type="ECO:0000313" key="9">
    <source>
        <dbReference type="EMBL" id="PIA36041.1"/>
    </source>
</evidence>
<dbReference type="Pfam" id="PF04576">
    <property type="entry name" value="Zein-binding"/>
    <property type="match status" value="1"/>
</dbReference>
<evidence type="ECO:0000256" key="4">
    <source>
        <dbReference type="ARBA" id="ARBA00023136"/>
    </source>
</evidence>
<evidence type="ECO:0000256" key="5">
    <source>
        <dbReference type="SAM" id="Coils"/>
    </source>
</evidence>
<organism evidence="9 10">
    <name type="scientific">Aquilegia coerulea</name>
    <name type="common">Rocky mountain columbine</name>
    <dbReference type="NCBI Taxonomy" id="218851"/>
    <lineage>
        <taxon>Eukaryota</taxon>
        <taxon>Viridiplantae</taxon>
        <taxon>Streptophyta</taxon>
        <taxon>Embryophyta</taxon>
        <taxon>Tracheophyta</taxon>
        <taxon>Spermatophyta</taxon>
        <taxon>Magnoliopsida</taxon>
        <taxon>Ranunculales</taxon>
        <taxon>Ranunculaceae</taxon>
        <taxon>Thalictroideae</taxon>
        <taxon>Aquilegia</taxon>
    </lineage>
</organism>
<dbReference type="PROSITE" id="PS51775">
    <property type="entry name" value="GTD_BINDING"/>
    <property type="match status" value="1"/>
</dbReference>
<proteinExistence type="predicted"/>
<dbReference type="GO" id="GO:0080115">
    <property type="term" value="F:myosin XI tail binding"/>
    <property type="evidence" value="ECO:0007669"/>
    <property type="project" value="UniProtKB-ARBA"/>
</dbReference>
<dbReference type="Proteomes" id="UP000230069">
    <property type="component" value="Unassembled WGS sequence"/>
</dbReference>
<dbReference type="AlphaFoldDB" id="A0A2G5CXN6"/>
<evidence type="ECO:0000256" key="3">
    <source>
        <dbReference type="ARBA" id="ARBA00022989"/>
    </source>
</evidence>
<feature type="region of interest" description="Disordered" evidence="6">
    <location>
        <begin position="182"/>
        <end position="219"/>
    </location>
</feature>
<feature type="domain" description="GTD-binding" evidence="8">
    <location>
        <begin position="276"/>
        <end position="374"/>
    </location>
</feature>
<sequence>MACQAIHEIHSWTFSALVGAFLDLFIAYFLLCASTFTFFASKFLAIFGLYLPCPCNGLFSDPRSNRRNCIERFLVDTPIENISSVQMSVKGKFPFDPIFTKDHYQGSQLKVKLVKDKDHSSYGFLDMEGEASCSSYSDPQNDKLLRLGSINLSPVHKGVDDYKGKKVLNQRPRAGTLRRRRRTFPHGYRMIGRESSLPPLGSDPIQSETTENDESSVRQDDDQVNAGILSDEGPQHSFQWNDLMGGSKNFGRDESSASDVISHIQQELVYDRSEVNAVRILEQALEEEHAARAALYQDLEKERSAAATAADEAMAMILRLQKEKASTEMEAKQYQRMIEEKSAYDQEEMNILKEILLRREREKHFLEKELEAYRRIMTPGNEELVGISTQRPRMSFDPSEDPALMLQQISEYIDKKEMAKMMNNSPADYDALSVEKQGRVLTFEEESPSPYWNETDDLLEQGDARMSLSYETDQGHGPQCIDEYKHSQKGLLSEPVEECSSDSQHKLDWTSEQNSLEKTIVVDEEKEINDTVASAVCQEMAEKKDQHRVHLEKHANKADQDGIDLLNFVHEAEPTVLDVHVVDHDSELYNQGSEKATVSLPVDTVTGRCRKFQSESSALRSSDTLNVLPRGETQSNIRRSVSDMQSVVDKSQAKTLLSDMRRNSISSVDYERMKLESEVGFLRERLKIVQEGREKLSVSVEHREREKMHLQLLEDIARQLRDIRQITEPGRSVRQASLPPSSSKASSKKRRCRSVSWGVHASS</sequence>
<dbReference type="PANTHER" id="PTHR31422:SF3">
    <property type="entry name" value="GTD-BINDING DOMAIN-CONTAINING PROTEIN"/>
    <property type="match status" value="1"/>
</dbReference>
<evidence type="ECO:0000256" key="6">
    <source>
        <dbReference type="SAM" id="MobiDB-lite"/>
    </source>
</evidence>
<evidence type="ECO:0000256" key="1">
    <source>
        <dbReference type="ARBA" id="ARBA00004370"/>
    </source>
</evidence>
<evidence type="ECO:0000259" key="8">
    <source>
        <dbReference type="PROSITE" id="PS51775"/>
    </source>
</evidence>
<dbReference type="InParanoid" id="A0A2G5CXN6"/>
<dbReference type="EMBL" id="KZ305051">
    <property type="protein sequence ID" value="PIA36041.1"/>
    <property type="molecule type" value="Genomic_DNA"/>
</dbReference>
<keyword evidence="4 7" id="KW-0472">Membrane</keyword>
<feature type="coiled-coil region" evidence="5">
    <location>
        <begin position="282"/>
        <end position="376"/>
    </location>
</feature>
<comment type="subcellular location">
    <subcellularLocation>
        <location evidence="1">Membrane</location>
    </subcellularLocation>
</comment>